<evidence type="ECO:0008006" key="3">
    <source>
        <dbReference type="Google" id="ProtNLM"/>
    </source>
</evidence>
<dbReference type="AlphaFoldDB" id="A0A2T8FBG7"/>
<comment type="caution">
    <text evidence="1">The sequence shown here is derived from an EMBL/GenBank/DDBJ whole genome shotgun (WGS) entry which is preliminary data.</text>
</comment>
<dbReference type="PANTHER" id="PTHR38479:SF2">
    <property type="entry name" value="WINGED HELIX DNA-BINDING DOMAIN-CONTAINING PROTEIN"/>
    <property type="match status" value="1"/>
</dbReference>
<dbReference type="InterPro" id="IPR009351">
    <property type="entry name" value="AlkZ-like"/>
</dbReference>
<dbReference type="PANTHER" id="PTHR38479">
    <property type="entry name" value="LMO0824 PROTEIN"/>
    <property type="match status" value="1"/>
</dbReference>
<name>A0A2T8FBG7_9ACTN</name>
<dbReference type="Proteomes" id="UP000246018">
    <property type="component" value="Unassembled WGS sequence"/>
</dbReference>
<keyword evidence="2" id="KW-1185">Reference proteome</keyword>
<sequence length="394" mass="42473">MRHVPDAERRARLAVRHGLHPAHRLPDPVAVTRAMTVLHATEPSTVHLSVQARADGVTAAAVDAALYDSRAVVKQLAMRRTLFVFSRDLLPAAWGSASARVAEQERRKIAANVVAAGLAGDGEAWLEEAREEVFAVLGDSDGLSAADIREAVPMLDVKVGTSSTSKWGAPIPIAPRVLNWLGARADIVRGANTGHWRISRPAWARMKHWLGEPAVPLPEAEGYAGLARRWLWTFGPGTEADLVWWLGATKGAVRRALADVGAVQVSLDTGGVGWLLADDLEPVADPGRWAALLPVLDPTTMGWRGRGFHLDADDTPHLYDTNGNGGTTAWLDGRIVGAWVQDEVGTVRTLLRRPVDPEGQALLDAEAARLTAWLDGVRITNVYASLLMKSARLP</sequence>
<proteinExistence type="predicted"/>
<dbReference type="Pfam" id="PF06224">
    <property type="entry name" value="AlkZ-like"/>
    <property type="match status" value="1"/>
</dbReference>
<accession>A0A2T8FBG7</accession>
<reference evidence="1 2" key="1">
    <citation type="submission" date="2018-04" db="EMBL/GenBank/DDBJ databases">
        <title>Genome of Nocardioides gansuensis WSJ-1.</title>
        <authorList>
            <person name="Wu S."/>
            <person name="Wang G."/>
        </authorList>
    </citation>
    <scope>NUCLEOTIDE SEQUENCE [LARGE SCALE GENOMIC DNA]</scope>
    <source>
        <strain evidence="1 2">WSJ-1</strain>
    </source>
</reference>
<dbReference type="EMBL" id="QDGZ01000004">
    <property type="protein sequence ID" value="PVG83052.1"/>
    <property type="molecule type" value="Genomic_DNA"/>
</dbReference>
<organism evidence="1 2">
    <name type="scientific">Nocardioides gansuensis</name>
    <dbReference type="NCBI Taxonomy" id="2138300"/>
    <lineage>
        <taxon>Bacteria</taxon>
        <taxon>Bacillati</taxon>
        <taxon>Actinomycetota</taxon>
        <taxon>Actinomycetes</taxon>
        <taxon>Propionibacteriales</taxon>
        <taxon>Nocardioidaceae</taxon>
        <taxon>Nocardioides</taxon>
    </lineage>
</organism>
<evidence type="ECO:0000313" key="2">
    <source>
        <dbReference type="Proteomes" id="UP000246018"/>
    </source>
</evidence>
<dbReference type="RefSeq" id="WP_116572482.1">
    <property type="nucleotide sequence ID" value="NZ_QDGZ01000004.1"/>
</dbReference>
<protein>
    <recommendedName>
        <fullName evidence="3">Winged helix DNA-binding domain-containing protein</fullName>
    </recommendedName>
</protein>
<dbReference type="OrthoDB" id="9148135at2"/>
<gene>
    <name evidence="1" type="ORF">DDE18_11200</name>
</gene>
<evidence type="ECO:0000313" key="1">
    <source>
        <dbReference type="EMBL" id="PVG83052.1"/>
    </source>
</evidence>